<dbReference type="EMBL" id="BMAW01105714">
    <property type="protein sequence ID" value="GFT20605.1"/>
    <property type="molecule type" value="Genomic_DNA"/>
</dbReference>
<evidence type="ECO:0000313" key="1">
    <source>
        <dbReference type="EMBL" id="GFT20605.1"/>
    </source>
</evidence>
<keyword evidence="2" id="KW-1185">Reference proteome</keyword>
<name>A0A8X6TKK5_NEPPI</name>
<evidence type="ECO:0000313" key="2">
    <source>
        <dbReference type="Proteomes" id="UP000887013"/>
    </source>
</evidence>
<accession>A0A8X6TKK5</accession>
<organism evidence="1 2">
    <name type="scientific">Nephila pilipes</name>
    <name type="common">Giant wood spider</name>
    <name type="synonym">Nephila maculata</name>
    <dbReference type="NCBI Taxonomy" id="299642"/>
    <lineage>
        <taxon>Eukaryota</taxon>
        <taxon>Metazoa</taxon>
        <taxon>Ecdysozoa</taxon>
        <taxon>Arthropoda</taxon>
        <taxon>Chelicerata</taxon>
        <taxon>Arachnida</taxon>
        <taxon>Araneae</taxon>
        <taxon>Araneomorphae</taxon>
        <taxon>Entelegynae</taxon>
        <taxon>Araneoidea</taxon>
        <taxon>Nephilidae</taxon>
        <taxon>Nephila</taxon>
    </lineage>
</organism>
<dbReference type="Proteomes" id="UP000887013">
    <property type="component" value="Unassembled WGS sequence"/>
</dbReference>
<comment type="caution">
    <text evidence="1">The sequence shown here is derived from an EMBL/GenBank/DDBJ whole genome shotgun (WGS) entry which is preliminary data.</text>
</comment>
<reference evidence="1" key="1">
    <citation type="submission" date="2020-08" db="EMBL/GenBank/DDBJ databases">
        <title>Multicomponent nature underlies the extraordinary mechanical properties of spider dragline silk.</title>
        <authorList>
            <person name="Kono N."/>
            <person name="Nakamura H."/>
            <person name="Mori M."/>
            <person name="Yoshida Y."/>
            <person name="Ohtoshi R."/>
            <person name="Malay A.D."/>
            <person name="Moran D.A.P."/>
            <person name="Tomita M."/>
            <person name="Numata K."/>
            <person name="Arakawa K."/>
        </authorList>
    </citation>
    <scope>NUCLEOTIDE SEQUENCE</scope>
</reference>
<gene>
    <name evidence="1" type="ORF">NPIL_404001</name>
</gene>
<protein>
    <submittedName>
        <fullName evidence="1">Uncharacterized protein</fullName>
    </submittedName>
</protein>
<sequence>MLPSGSNRCKSPTLRLAFKPLNSLSSTTQLKNLTPNSSPEVSSCQLLSSTLTTLRLNQSNASTRLSTGRGWSTYRPITEDVRIWNVLLPPPLHPTDLDCETGRSAETGR</sequence>
<dbReference type="AlphaFoldDB" id="A0A8X6TKK5"/>
<proteinExistence type="predicted"/>